<dbReference type="Pfam" id="PF00593">
    <property type="entry name" value="TonB_dep_Rec_b-barrel"/>
    <property type="match status" value="1"/>
</dbReference>
<feature type="domain" description="TonB-dependent receptor plug" evidence="14">
    <location>
        <begin position="68"/>
        <end position="167"/>
    </location>
</feature>
<dbReference type="GO" id="GO:0015344">
    <property type="term" value="F:siderophore uptake transmembrane transporter activity"/>
    <property type="evidence" value="ECO:0007669"/>
    <property type="project" value="TreeGrafter"/>
</dbReference>
<evidence type="ECO:0000256" key="4">
    <source>
        <dbReference type="ARBA" id="ARBA00022692"/>
    </source>
</evidence>
<dbReference type="InterPro" id="IPR000531">
    <property type="entry name" value="Beta-barrel_TonB"/>
</dbReference>
<evidence type="ECO:0000256" key="8">
    <source>
        <dbReference type="ARBA" id="ARBA00023170"/>
    </source>
</evidence>
<keyword evidence="8 15" id="KW-0675">Receptor</keyword>
<keyword evidence="9" id="KW-0998">Cell outer membrane</keyword>
<dbReference type="OrthoDB" id="607931at2"/>
<dbReference type="PANTHER" id="PTHR30069:SF29">
    <property type="entry name" value="HEMOGLOBIN AND HEMOGLOBIN-HAPTOGLOBIN-BINDING PROTEIN 1-RELATED"/>
    <property type="match status" value="1"/>
</dbReference>
<accession>A0A017SVL8</accession>
<dbReference type="Proteomes" id="UP000019678">
    <property type="component" value="Unassembled WGS sequence"/>
</dbReference>
<dbReference type="InterPro" id="IPR036942">
    <property type="entry name" value="Beta-barrel_TonB_sf"/>
</dbReference>
<evidence type="ECO:0000256" key="6">
    <source>
        <dbReference type="ARBA" id="ARBA00023077"/>
    </source>
</evidence>
<dbReference type="InterPro" id="IPR039426">
    <property type="entry name" value="TonB-dep_rcpt-like"/>
</dbReference>
<dbReference type="InterPro" id="IPR037066">
    <property type="entry name" value="Plug_dom_sf"/>
</dbReference>
<evidence type="ECO:0000259" key="13">
    <source>
        <dbReference type="Pfam" id="PF00593"/>
    </source>
</evidence>
<dbReference type="SUPFAM" id="SSF56935">
    <property type="entry name" value="Porins"/>
    <property type="match status" value="1"/>
</dbReference>
<name>A0A017SVL8_9BACT</name>
<feature type="domain" description="TonB-dependent receptor-like beta-barrel" evidence="13">
    <location>
        <begin position="353"/>
        <end position="633"/>
    </location>
</feature>
<dbReference type="Pfam" id="PF07715">
    <property type="entry name" value="Plug"/>
    <property type="match status" value="1"/>
</dbReference>
<feature type="compositionally biased region" description="Pro residues" evidence="11">
    <location>
        <begin position="35"/>
        <end position="55"/>
    </location>
</feature>
<feature type="region of interest" description="Disordered" evidence="11">
    <location>
        <begin position="35"/>
        <end position="59"/>
    </location>
</feature>
<dbReference type="AlphaFoldDB" id="A0A017SVL8"/>
<feature type="signal peptide" evidence="12">
    <location>
        <begin position="1"/>
        <end position="31"/>
    </location>
</feature>
<comment type="caution">
    <text evidence="15">The sequence shown here is derived from an EMBL/GenBank/DDBJ whole genome shotgun (WGS) entry which is preliminary data.</text>
</comment>
<dbReference type="Gene3D" id="2.170.130.10">
    <property type="entry name" value="TonB-dependent receptor, plug domain"/>
    <property type="match status" value="1"/>
</dbReference>
<gene>
    <name evidence="15" type="ORF">CAP_8978</name>
</gene>
<dbReference type="GO" id="GO:0044718">
    <property type="term" value="P:siderophore transmembrane transport"/>
    <property type="evidence" value="ECO:0007669"/>
    <property type="project" value="TreeGrafter"/>
</dbReference>
<evidence type="ECO:0000256" key="10">
    <source>
        <dbReference type="RuleBase" id="RU003357"/>
    </source>
</evidence>
<keyword evidence="4" id="KW-0812">Transmembrane</keyword>
<dbReference type="PANTHER" id="PTHR30069">
    <property type="entry name" value="TONB-DEPENDENT OUTER MEMBRANE RECEPTOR"/>
    <property type="match status" value="1"/>
</dbReference>
<protein>
    <submittedName>
        <fullName evidence="15">TonB family protein / TonB-dependent receptor</fullName>
    </submittedName>
</protein>
<evidence type="ECO:0000256" key="1">
    <source>
        <dbReference type="ARBA" id="ARBA00004571"/>
    </source>
</evidence>
<organism evidence="15 16">
    <name type="scientific">Chondromyces apiculatus DSM 436</name>
    <dbReference type="NCBI Taxonomy" id="1192034"/>
    <lineage>
        <taxon>Bacteria</taxon>
        <taxon>Pseudomonadati</taxon>
        <taxon>Myxococcota</taxon>
        <taxon>Polyangia</taxon>
        <taxon>Polyangiales</taxon>
        <taxon>Polyangiaceae</taxon>
        <taxon>Chondromyces</taxon>
    </lineage>
</organism>
<comment type="subcellular location">
    <subcellularLocation>
        <location evidence="1">Cell outer membrane</location>
        <topology evidence="1">Multi-pass membrane protein</topology>
    </subcellularLocation>
</comment>
<evidence type="ECO:0000256" key="2">
    <source>
        <dbReference type="ARBA" id="ARBA00022448"/>
    </source>
</evidence>
<evidence type="ECO:0000313" key="16">
    <source>
        <dbReference type="Proteomes" id="UP000019678"/>
    </source>
</evidence>
<evidence type="ECO:0000256" key="9">
    <source>
        <dbReference type="ARBA" id="ARBA00023237"/>
    </source>
</evidence>
<evidence type="ECO:0000256" key="5">
    <source>
        <dbReference type="ARBA" id="ARBA00022729"/>
    </source>
</evidence>
<dbReference type="InterPro" id="IPR012910">
    <property type="entry name" value="Plug_dom"/>
</dbReference>
<keyword evidence="16" id="KW-1185">Reference proteome</keyword>
<reference evidence="15 16" key="1">
    <citation type="submission" date="2013-05" db="EMBL/GenBank/DDBJ databases">
        <title>Genome assembly of Chondromyces apiculatus DSM 436.</title>
        <authorList>
            <person name="Sharma G."/>
            <person name="Khatri I."/>
            <person name="Kaur C."/>
            <person name="Mayilraj S."/>
            <person name="Subramanian S."/>
        </authorList>
    </citation>
    <scope>NUCLEOTIDE SEQUENCE [LARGE SCALE GENOMIC DNA]</scope>
    <source>
        <strain evidence="15 16">DSM 436</strain>
    </source>
</reference>
<sequence length="669" mass="71637">MRPRLSSEPSLCLLRGCLILALGAVARVAQAQPAPAPTEPVAAPPIAPPPEPEPPSSGAVEVTIEGERVPDNATTLSRRDIREMPGVLGDPFRVIEIAPSVTPTVSGFPYFFIRGAPPSNVGYYFDGIQVPLLFHVGGGPSVIPPALVQRVDLHLGPYPARFGRLAGAVVEAEITPPPYDWRGEASVRLGDLAAHLEGPARDDLTVFVAGRWAAGVALITALVPSVDLNYGDYQARATYEPRKGDRLSIFAFGAKDYLAAAIDGDEPEVLLDSDFHRLDLRYGHDIEGGVVDTAVTLGVDQSRGLGGVERARDWKLGARASVVRQVSPRAILRGGLDVALDAYEVEHGGEGGTGGIFPDASEGQLDDAFSDLFQSRLDMTVGAWAEATLALDQRATLTPGLRVDHHRSMGETALAVDPKLVGSFGIGEHLRLIPAVGMASQRPGFLPVPALQIAGIPGGLQRSLQTSFGAEVKVGPLELGGTVFRQATFGLTDALGTGRGTELSSSRFLARSLGDAYGVEIGARGALRRDLLFMFSYTLSRTTRERDGFKIPSAFDRTHVLHTALLYDLGRGWRAGVRHMFYTGFPADEAAVGRVTNEHPDRVRPFYRFDVRVSKRWRIGEHGYLSLILDLQNATLSREIIDVTCDAGGCSPRVFGPITLPALGLEAGF</sequence>
<dbReference type="STRING" id="1192034.CAP_8978"/>
<dbReference type="eggNOG" id="COG4771">
    <property type="taxonomic scope" value="Bacteria"/>
</dbReference>
<keyword evidence="2" id="KW-0813">Transport</keyword>
<evidence type="ECO:0000256" key="11">
    <source>
        <dbReference type="SAM" id="MobiDB-lite"/>
    </source>
</evidence>
<comment type="similarity">
    <text evidence="10">Belongs to the TonB-dependent receptor family.</text>
</comment>
<evidence type="ECO:0000256" key="3">
    <source>
        <dbReference type="ARBA" id="ARBA00022452"/>
    </source>
</evidence>
<dbReference type="EMBL" id="ASRX01000097">
    <property type="protein sequence ID" value="EYF00817.1"/>
    <property type="molecule type" value="Genomic_DNA"/>
</dbReference>
<dbReference type="GO" id="GO:0009279">
    <property type="term" value="C:cell outer membrane"/>
    <property type="evidence" value="ECO:0007669"/>
    <property type="project" value="UniProtKB-SubCell"/>
</dbReference>
<evidence type="ECO:0000256" key="7">
    <source>
        <dbReference type="ARBA" id="ARBA00023136"/>
    </source>
</evidence>
<keyword evidence="7 10" id="KW-0472">Membrane</keyword>
<dbReference type="Gene3D" id="2.40.170.20">
    <property type="entry name" value="TonB-dependent receptor, beta-barrel domain"/>
    <property type="match status" value="1"/>
</dbReference>
<keyword evidence="6 10" id="KW-0798">TonB box</keyword>
<feature type="chain" id="PRO_5001496389" evidence="12">
    <location>
        <begin position="32"/>
        <end position="669"/>
    </location>
</feature>
<keyword evidence="5 12" id="KW-0732">Signal</keyword>
<evidence type="ECO:0000313" key="15">
    <source>
        <dbReference type="EMBL" id="EYF00817.1"/>
    </source>
</evidence>
<keyword evidence="3" id="KW-1134">Transmembrane beta strand</keyword>
<evidence type="ECO:0000256" key="12">
    <source>
        <dbReference type="SAM" id="SignalP"/>
    </source>
</evidence>
<evidence type="ECO:0000259" key="14">
    <source>
        <dbReference type="Pfam" id="PF07715"/>
    </source>
</evidence>
<proteinExistence type="inferred from homology"/>